<dbReference type="AlphaFoldDB" id="A0A9D0YRA1"/>
<sequence>MELKSLSPILLTSEVAECKGKEVTLKGEALKKLIKNALIYTRLREDKKLFDEFYKKLLWWKEFYDENKENRKEVLRQLKAIGTWLEKKVFCGGEPEIVNGEVVNFDEKKNLLNFVKVSDFVLREGKVMEKAPKVVGERKKILKPIKVASKGAIFEGRLEIDESYKGLKNPSPVADYLKAEKLTELLNRFSLKVLEVDKEFFVEGGYAKTLKVLEEIEAESGDRLWKINFEEGVLPFGAEIFVYERLETPKGRKEYHHLNEIFKILSSEGWAGEVFSNTRKISPEGYPFGWFSQI</sequence>
<organism evidence="1 2">
    <name type="scientific">Aquifex aeolicus</name>
    <dbReference type="NCBI Taxonomy" id="63363"/>
    <lineage>
        <taxon>Bacteria</taxon>
        <taxon>Pseudomonadati</taxon>
        <taxon>Aquificota</taxon>
        <taxon>Aquificia</taxon>
        <taxon>Aquificales</taxon>
        <taxon>Aquificaceae</taxon>
        <taxon>Aquifex</taxon>
    </lineage>
</organism>
<reference evidence="1" key="1">
    <citation type="journal article" date="2020" name="ISME J.">
        <title>Gammaproteobacteria mediating utilization of methyl-, sulfur- and petroleum organic compounds in deep ocean hydrothermal plumes.</title>
        <authorList>
            <person name="Zhou Z."/>
            <person name="Liu Y."/>
            <person name="Pan J."/>
            <person name="Cron B.R."/>
            <person name="Toner B.M."/>
            <person name="Anantharaman K."/>
            <person name="Breier J.A."/>
            <person name="Dick G.J."/>
            <person name="Li M."/>
        </authorList>
    </citation>
    <scope>NUCLEOTIDE SEQUENCE</scope>
    <source>
        <strain evidence="1">SZUA-1501</strain>
    </source>
</reference>
<dbReference type="Proteomes" id="UP000606463">
    <property type="component" value="Unassembled WGS sequence"/>
</dbReference>
<name>A0A9D0YRA1_AQUAO</name>
<dbReference type="EMBL" id="DQVE01000043">
    <property type="protein sequence ID" value="HIP98494.1"/>
    <property type="molecule type" value="Genomic_DNA"/>
</dbReference>
<proteinExistence type="predicted"/>
<gene>
    <name evidence="1" type="ORF">EYH37_03925</name>
</gene>
<evidence type="ECO:0000313" key="1">
    <source>
        <dbReference type="EMBL" id="HIP98494.1"/>
    </source>
</evidence>
<comment type="caution">
    <text evidence="1">The sequence shown here is derived from an EMBL/GenBank/DDBJ whole genome shotgun (WGS) entry which is preliminary data.</text>
</comment>
<accession>A0A9D0YRA1</accession>
<evidence type="ECO:0000313" key="2">
    <source>
        <dbReference type="Proteomes" id="UP000606463"/>
    </source>
</evidence>
<protein>
    <submittedName>
        <fullName evidence="1">Uncharacterized protein</fullName>
    </submittedName>
</protein>